<evidence type="ECO:0000313" key="5">
    <source>
        <dbReference type="Proteomes" id="UP000002281"/>
    </source>
</evidence>
<dbReference type="AlphaFoldDB" id="F7DW27"/>
<keyword evidence="5" id="KW-1185">Reference proteome</keyword>
<dbReference type="Proteomes" id="UP000002281">
    <property type="component" value="Chromosome 10"/>
</dbReference>
<dbReference type="InterPro" id="IPR001254">
    <property type="entry name" value="Trypsin_dom"/>
</dbReference>
<feature type="domain" description="Peptidase S1" evidence="3">
    <location>
        <begin position="5"/>
        <end position="138"/>
    </location>
</feature>
<keyword evidence="1" id="KW-0732">Signal</keyword>
<dbReference type="PRINTS" id="PR00722">
    <property type="entry name" value="CHYMOTRYPSIN"/>
</dbReference>
<evidence type="ECO:0000256" key="1">
    <source>
        <dbReference type="ARBA" id="ARBA00022729"/>
    </source>
</evidence>
<protein>
    <recommendedName>
        <fullName evidence="3">Peptidase S1 domain-containing protein</fullName>
    </recommendedName>
</protein>
<organism evidence="4 5">
    <name type="scientific">Equus caballus</name>
    <name type="common">Horse</name>
    <dbReference type="NCBI Taxonomy" id="9796"/>
    <lineage>
        <taxon>Eukaryota</taxon>
        <taxon>Metazoa</taxon>
        <taxon>Chordata</taxon>
        <taxon>Craniata</taxon>
        <taxon>Vertebrata</taxon>
        <taxon>Euteleostomi</taxon>
        <taxon>Mammalia</taxon>
        <taxon>Eutheria</taxon>
        <taxon>Laurasiatheria</taxon>
        <taxon>Perissodactyla</taxon>
        <taxon>Equidae</taxon>
        <taxon>Equus</taxon>
    </lineage>
</organism>
<reference evidence="4" key="2">
    <citation type="submission" date="2025-08" db="UniProtKB">
        <authorList>
            <consortium name="Ensembl"/>
        </authorList>
    </citation>
    <scope>IDENTIFICATION</scope>
    <source>
        <strain evidence="4">Thoroughbred</strain>
    </source>
</reference>
<dbReference type="Pfam" id="PF00089">
    <property type="entry name" value="Trypsin"/>
    <property type="match status" value="1"/>
</dbReference>
<name>F7DW27_HORSE</name>
<dbReference type="Ensembl" id="ENSECAT00000015891.3">
    <property type="protein sequence ID" value="ENSECAP00000012812.3"/>
    <property type="gene ID" value="ENSECAG00000015120.3"/>
</dbReference>
<dbReference type="FunFam" id="2.40.10.10:FF:000032">
    <property type="entry name" value="Kallikrein 1-related peptidase C9"/>
    <property type="match status" value="1"/>
</dbReference>
<dbReference type="InParanoid" id="F7DW27"/>
<dbReference type="InterPro" id="IPR009003">
    <property type="entry name" value="Peptidase_S1_PA"/>
</dbReference>
<proteinExistence type="predicted"/>
<dbReference type="Gene3D" id="2.40.10.10">
    <property type="entry name" value="Trypsin-like serine proteases"/>
    <property type="match status" value="2"/>
</dbReference>
<dbReference type="HOGENOM" id="CLU_006842_1_1_1"/>
<keyword evidence="2" id="KW-1015">Disulfide bond</keyword>
<dbReference type="InterPro" id="IPR001314">
    <property type="entry name" value="Peptidase_S1A"/>
</dbReference>
<dbReference type="STRING" id="9796.ENSECAP00000012812"/>
<dbReference type="PaxDb" id="9796-ENSECAP00000012812"/>
<evidence type="ECO:0000313" key="4">
    <source>
        <dbReference type="Ensembl" id="ENSECAP00000012812.3"/>
    </source>
</evidence>
<dbReference type="InterPro" id="IPR043504">
    <property type="entry name" value="Peptidase_S1_PA_chymotrypsin"/>
</dbReference>
<evidence type="ECO:0000256" key="2">
    <source>
        <dbReference type="ARBA" id="ARBA00023157"/>
    </source>
</evidence>
<dbReference type="SUPFAM" id="SSF50494">
    <property type="entry name" value="Trypsin-like serine proteases"/>
    <property type="match status" value="1"/>
</dbReference>
<dbReference type="GO" id="GO:0030141">
    <property type="term" value="C:secretory granule"/>
    <property type="evidence" value="ECO:0000318"/>
    <property type="project" value="GO_Central"/>
</dbReference>
<dbReference type="SMART" id="SM00020">
    <property type="entry name" value="Tryp_SPc"/>
    <property type="match status" value="1"/>
</dbReference>
<dbReference type="PANTHER" id="PTHR24271">
    <property type="entry name" value="KALLIKREIN-RELATED"/>
    <property type="match status" value="1"/>
</dbReference>
<evidence type="ECO:0000259" key="3">
    <source>
        <dbReference type="PROSITE" id="PS50240"/>
    </source>
</evidence>
<dbReference type="GO" id="GO:0003073">
    <property type="term" value="P:regulation of systemic arterial blood pressure"/>
    <property type="evidence" value="ECO:0000318"/>
    <property type="project" value="GO_Central"/>
</dbReference>
<reference evidence="4" key="3">
    <citation type="submission" date="2025-09" db="UniProtKB">
        <authorList>
            <consortium name="Ensembl"/>
        </authorList>
    </citation>
    <scope>IDENTIFICATION</scope>
    <source>
        <strain evidence="4">Thoroughbred</strain>
    </source>
</reference>
<accession>F7DW27</accession>
<dbReference type="GO" id="GO:0004252">
    <property type="term" value="F:serine-type endopeptidase activity"/>
    <property type="evidence" value="ECO:0000318"/>
    <property type="project" value="GO_Central"/>
</dbReference>
<dbReference type="GO" id="GO:0031638">
    <property type="term" value="P:zymogen activation"/>
    <property type="evidence" value="ECO:0000318"/>
    <property type="project" value="GO_Central"/>
</dbReference>
<dbReference type="PROSITE" id="PS50240">
    <property type="entry name" value="TRYPSIN_DOM"/>
    <property type="match status" value="1"/>
</dbReference>
<reference evidence="4 5" key="1">
    <citation type="journal article" date="2009" name="Science">
        <title>Genome sequence, comparative analysis, and population genetics of the domestic horse.</title>
        <authorList>
            <consortium name="Broad Institute Genome Sequencing Platform"/>
            <consortium name="Broad Institute Whole Genome Assembly Team"/>
            <person name="Wade C.M."/>
            <person name="Giulotto E."/>
            <person name="Sigurdsson S."/>
            <person name="Zoli M."/>
            <person name="Gnerre S."/>
            <person name="Imsland F."/>
            <person name="Lear T.L."/>
            <person name="Adelson D.L."/>
            <person name="Bailey E."/>
            <person name="Bellone R.R."/>
            <person name="Bloecker H."/>
            <person name="Distl O."/>
            <person name="Edgar R.C."/>
            <person name="Garber M."/>
            <person name="Leeb T."/>
            <person name="Mauceli E."/>
            <person name="MacLeod J.N."/>
            <person name="Penedo M.C.T."/>
            <person name="Raison J.M."/>
            <person name="Sharpe T."/>
            <person name="Vogel J."/>
            <person name="Andersson L."/>
            <person name="Antczak D.F."/>
            <person name="Biagi T."/>
            <person name="Binns M.M."/>
            <person name="Chowdhary B.P."/>
            <person name="Coleman S.J."/>
            <person name="Della Valle G."/>
            <person name="Fryc S."/>
            <person name="Guerin G."/>
            <person name="Hasegawa T."/>
            <person name="Hill E.W."/>
            <person name="Jurka J."/>
            <person name="Kiialainen A."/>
            <person name="Lindgren G."/>
            <person name="Liu J."/>
            <person name="Magnani E."/>
            <person name="Mickelson J.R."/>
            <person name="Murray J."/>
            <person name="Nergadze S.G."/>
            <person name="Onofrio R."/>
            <person name="Pedroni S."/>
            <person name="Piras M.F."/>
            <person name="Raudsepp T."/>
            <person name="Rocchi M."/>
            <person name="Roeed K.H."/>
            <person name="Ryder O.A."/>
            <person name="Searle S."/>
            <person name="Skow L."/>
            <person name="Swinburne J.E."/>
            <person name="Syvaenen A.C."/>
            <person name="Tozaki T."/>
            <person name="Valberg S.J."/>
            <person name="Vaudin M."/>
            <person name="White J.R."/>
            <person name="Zody M.C."/>
            <person name="Lander E.S."/>
            <person name="Lindblad-Toh K."/>
        </authorList>
    </citation>
    <scope>NUCLEOTIDE SEQUENCE [LARGE SCALE GENOMIC DNA]</scope>
    <source>
        <strain evidence="4 5">Thoroughbred</strain>
    </source>
</reference>
<dbReference type="GeneTree" id="ENSGT01020000230389"/>
<dbReference type="GO" id="GO:0005615">
    <property type="term" value="C:extracellular space"/>
    <property type="evidence" value="ECO:0000318"/>
    <property type="project" value="GO_Central"/>
</dbReference>
<dbReference type="PANTHER" id="PTHR24271:SF47">
    <property type="entry name" value="KALLIKREIN-1"/>
    <property type="match status" value="1"/>
</dbReference>
<sequence>VQSRVIGDWECEKRPRPWQVAVYCHTDFQCGGVLVHPQWVLAAAHCKSEDHPQQVWLGCCDSFEDKDTVQFLQVSDSFPHPDFKLSLLKQNIFIPGDDCSHDLMLLRLVQPTRLTAAVQVLALPAQEPALWSLCCASR</sequence>
<dbReference type="Bgee" id="ENSECAG00000015120">
    <property type="expression patterns" value="Expressed in inner cell mass and 23 other cell types or tissues"/>
</dbReference>